<name>G5JEG6_CROWT</name>
<gene>
    <name evidence="2" type="ORF">CWATWH0003_B153</name>
</gene>
<comment type="caution">
    <text evidence="2">The sequence shown here is derived from an EMBL/GenBank/DDBJ whole genome shotgun (WGS) entry which is preliminary data.</text>
</comment>
<dbReference type="Gene3D" id="1.20.120.1870">
    <property type="entry name" value="Fic/DOC protein, Fido domain"/>
    <property type="match status" value="1"/>
</dbReference>
<dbReference type="PATRIC" id="fig|423471.3.peg.5423"/>
<organism evidence="2 3">
    <name type="scientific">Crocosphaera watsonii WH 0003</name>
    <dbReference type="NCBI Taxonomy" id="423471"/>
    <lineage>
        <taxon>Bacteria</taxon>
        <taxon>Bacillati</taxon>
        <taxon>Cyanobacteriota</taxon>
        <taxon>Cyanophyceae</taxon>
        <taxon>Oscillatoriophycideae</taxon>
        <taxon>Chroococcales</taxon>
        <taxon>Aphanothecaceae</taxon>
        <taxon>Crocosphaera</taxon>
    </lineage>
</organism>
<feature type="domain" description="Fido" evidence="1">
    <location>
        <begin position="9"/>
        <end position="130"/>
    </location>
</feature>
<dbReference type="InterPro" id="IPR053737">
    <property type="entry name" value="Type_II_TA_Toxin"/>
</dbReference>
<accession>G5JEG6</accession>
<protein>
    <submittedName>
        <fullName evidence="2">Death on curing protein, Doc toxin</fullName>
    </submittedName>
</protein>
<dbReference type="InterPro" id="IPR036597">
    <property type="entry name" value="Fido-like_dom_sf"/>
</dbReference>
<dbReference type="EMBL" id="AESD01001015">
    <property type="protein sequence ID" value="EHJ09422.1"/>
    <property type="molecule type" value="Genomic_DNA"/>
</dbReference>
<evidence type="ECO:0000313" key="2">
    <source>
        <dbReference type="EMBL" id="EHJ09422.1"/>
    </source>
</evidence>
<dbReference type="Pfam" id="PF02661">
    <property type="entry name" value="Fic"/>
    <property type="match status" value="1"/>
</dbReference>
<dbReference type="PROSITE" id="PS51459">
    <property type="entry name" value="FIDO"/>
    <property type="match status" value="1"/>
</dbReference>
<evidence type="ECO:0000313" key="3">
    <source>
        <dbReference type="Proteomes" id="UP000003477"/>
    </source>
</evidence>
<dbReference type="RefSeq" id="WP_007307950.1">
    <property type="nucleotide sequence ID" value="NZ_AESD01001015.1"/>
</dbReference>
<dbReference type="GeneID" id="88769088"/>
<dbReference type="PANTHER" id="PTHR39426:SF1">
    <property type="entry name" value="HOMOLOGY TO DEATH-ON-CURING PROTEIN OF PHAGE P1"/>
    <property type="match status" value="1"/>
</dbReference>
<dbReference type="SUPFAM" id="SSF140931">
    <property type="entry name" value="Fic-like"/>
    <property type="match status" value="1"/>
</dbReference>
<dbReference type="InterPro" id="IPR006440">
    <property type="entry name" value="Doc"/>
</dbReference>
<dbReference type="NCBIfam" id="TIGR01550">
    <property type="entry name" value="DOC_P1"/>
    <property type="match status" value="1"/>
</dbReference>
<dbReference type="AlphaFoldDB" id="G5JEG6"/>
<dbReference type="PIRSF" id="PIRSF018297">
    <property type="entry name" value="Doc"/>
    <property type="match status" value="1"/>
</dbReference>
<evidence type="ECO:0000259" key="1">
    <source>
        <dbReference type="PROSITE" id="PS51459"/>
    </source>
</evidence>
<dbReference type="Proteomes" id="UP000003477">
    <property type="component" value="Unassembled WGS sequence"/>
</dbReference>
<dbReference type="InterPro" id="IPR003812">
    <property type="entry name" value="Fido"/>
</dbReference>
<dbReference type="GO" id="GO:0016301">
    <property type="term" value="F:kinase activity"/>
    <property type="evidence" value="ECO:0007669"/>
    <property type="project" value="InterPro"/>
</dbReference>
<sequence length="137" mass="15473">MKIDEPLWLSEKAIRAIYEALISRTGGTFGILNEGMLESTLNKPKNTYCYENNPSIFKLAATYGYGFTKNHCFVDGNKRIALAAVSVFLRINGYELNASEEEAARFFLELASKVENQDEGVERLTNWIKNNSDFMNG</sequence>
<dbReference type="PANTHER" id="PTHR39426">
    <property type="entry name" value="HOMOLOGY TO DEATH-ON-CURING PROTEIN OF PHAGE P1"/>
    <property type="match status" value="1"/>
</dbReference>
<proteinExistence type="predicted"/>
<reference evidence="2 3" key="1">
    <citation type="journal article" date="2011" name="Front. Microbiol.">
        <title>Two Strains of Crocosphaera watsonii with Highly Conserved Genomes are Distinguished by Strain-Specific Features.</title>
        <authorList>
            <person name="Bench S.R."/>
            <person name="Ilikchyan I.N."/>
            <person name="Tripp H.J."/>
            <person name="Zehr J.P."/>
        </authorList>
    </citation>
    <scope>NUCLEOTIDE SEQUENCE [LARGE SCALE GENOMIC DNA]</scope>
    <source>
        <strain evidence="2 3">WH 0003</strain>
    </source>
</reference>